<gene>
    <name evidence="2" type="ORF">GCM10008111_20530</name>
</gene>
<dbReference type="EMBL" id="BMYR01000008">
    <property type="protein sequence ID" value="GGW64525.1"/>
    <property type="molecule type" value="Genomic_DNA"/>
</dbReference>
<feature type="coiled-coil region" evidence="1">
    <location>
        <begin position="5"/>
        <end position="32"/>
    </location>
</feature>
<keyword evidence="1" id="KW-0175">Coiled coil</keyword>
<evidence type="ECO:0000256" key="1">
    <source>
        <dbReference type="SAM" id="Coils"/>
    </source>
</evidence>
<proteinExistence type="predicted"/>
<comment type="caution">
    <text evidence="2">The sequence shown here is derived from an EMBL/GenBank/DDBJ whole genome shotgun (WGS) entry which is preliminary data.</text>
</comment>
<dbReference type="RefSeq" id="WP_189483130.1">
    <property type="nucleotide sequence ID" value="NZ_BMYR01000008.1"/>
</dbReference>
<evidence type="ECO:0008006" key="4">
    <source>
        <dbReference type="Google" id="ProtNLM"/>
    </source>
</evidence>
<dbReference type="Proteomes" id="UP000634667">
    <property type="component" value="Unassembled WGS sequence"/>
</dbReference>
<reference evidence="3" key="1">
    <citation type="journal article" date="2019" name="Int. J. Syst. Evol. Microbiol.">
        <title>The Global Catalogue of Microorganisms (GCM) 10K type strain sequencing project: providing services to taxonomists for standard genome sequencing and annotation.</title>
        <authorList>
            <consortium name="The Broad Institute Genomics Platform"/>
            <consortium name="The Broad Institute Genome Sequencing Center for Infectious Disease"/>
            <person name="Wu L."/>
            <person name="Ma J."/>
        </authorList>
    </citation>
    <scope>NUCLEOTIDE SEQUENCE [LARGE SCALE GENOMIC DNA]</scope>
    <source>
        <strain evidence="3">KCTC 23723</strain>
    </source>
</reference>
<name>A0ABQ2WRA2_9ALTE</name>
<accession>A0ABQ2WRA2</accession>
<evidence type="ECO:0000313" key="2">
    <source>
        <dbReference type="EMBL" id="GGW64525.1"/>
    </source>
</evidence>
<keyword evidence="3" id="KW-1185">Reference proteome</keyword>
<sequence>MDTLLEQLDENLKELYRKALDADALLEELQQQGQANYQAIFSKESAFNVQSNRFMPYLAETAEQIAAIRQSQQFNTATLQRVVKQLQVLHKTLAEFRAALKVTQ</sequence>
<evidence type="ECO:0000313" key="3">
    <source>
        <dbReference type="Proteomes" id="UP000634667"/>
    </source>
</evidence>
<protein>
    <recommendedName>
        <fullName evidence="4">Prephenate dehydrogenase</fullName>
    </recommendedName>
</protein>
<organism evidence="2 3">
    <name type="scientific">Alishewanella tabrizica</name>
    <dbReference type="NCBI Taxonomy" id="671278"/>
    <lineage>
        <taxon>Bacteria</taxon>
        <taxon>Pseudomonadati</taxon>
        <taxon>Pseudomonadota</taxon>
        <taxon>Gammaproteobacteria</taxon>
        <taxon>Alteromonadales</taxon>
        <taxon>Alteromonadaceae</taxon>
        <taxon>Alishewanella</taxon>
    </lineage>
</organism>